<dbReference type="GO" id="GO:0015501">
    <property type="term" value="F:glutamate:sodium symporter activity"/>
    <property type="evidence" value="ECO:0007669"/>
    <property type="project" value="TreeGrafter"/>
</dbReference>
<gene>
    <name evidence="9" type="ORF">V5799_020161</name>
</gene>
<reference evidence="9 10" key="1">
    <citation type="journal article" date="2023" name="Arcadia Sci">
        <title>De novo assembly of a long-read Amblyomma americanum tick genome.</title>
        <authorList>
            <person name="Chou S."/>
            <person name="Poskanzer K.E."/>
            <person name="Rollins M."/>
            <person name="Thuy-Boun P.S."/>
        </authorList>
    </citation>
    <scope>NUCLEOTIDE SEQUENCE [LARGE SCALE GENOMIC DNA]</scope>
    <source>
        <strain evidence="9">F_SG_1</strain>
        <tissue evidence="9">Salivary glands</tissue>
    </source>
</reference>
<evidence type="ECO:0000313" key="9">
    <source>
        <dbReference type="EMBL" id="KAK8778497.1"/>
    </source>
</evidence>
<accession>A0AAQ4EUU5</accession>
<comment type="similarity">
    <text evidence="2 7">Belongs to the dicarboxylate/amino acid:cation symporter (DAACS) (TC 2.A.23) family.</text>
</comment>
<evidence type="ECO:0000256" key="4">
    <source>
        <dbReference type="ARBA" id="ARBA00022692"/>
    </source>
</evidence>
<comment type="caution">
    <text evidence="9">The sequence shown here is derived from an EMBL/GenBank/DDBJ whole genome shotgun (WGS) entry which is preliminary data.</text>
</comment>
<evidence type="ECO:0000256" key="8">
    <source>
        <dbReference type="SAM" id="MobiDB-lite"/>
    </source>
</evidence>
<proteinExistence type="inferred from homology"/>
<dbReference type="Pfam" id="PF00375">
    <property type="entry name" value="SDF"/>
    <property type="match status" value="1"/>
</dbReference>
<evidence type="ECO:0000256" key="2">
    <source>
        <dbReference type="ARBA" id="ARBA00006148"/>
    </source>
</evidence>
<keyword evidence="4 7" id="KW-0812">Transmembrane</keyword>
<comment type="caution">
    <text evidence="7">Lacks conserved residue(s) required for the propagation of feature annotation.</text>
</comment>
<evidence type="ECO:0000256" key="1">
    <source>
        <dbReference type="ARBA" id="ARBA00004141"/>
    </source>
</evidence>
<evidence type="ECO:0000256" key="6">
    <source>
        <dbReference type="ARBA" id="ARBA00023136"/>
    </source>
</evidence>
<keyword evidence="5 7" id="KW-1133">Transmembrane helix</keyword>
<keyword evidence="6 7" id="KW-0472">Membrane</keyword>
<dbReference type="InterPro" id="IPR036458">
    <property type="entry name" value="Na:dicarbo_symporter_sf"/>
</dbReference>
<keyword evidence="7" id="KW-0769">Symport</keyword>
<dbReference type="Gene3D" id="1.10.3860.10">
    <property type="entry name" value="Sodium:dicarboxylate symporter"/>
    <property type="match status" value="1"/>
</dbReference>
<dbReference type="GO" id="GO:0005313">
    <property type="term" value="F:L-glutamate transmembrane transporter activity"/>
    <property type="evidence" value="ECO:0007669"/>
    <property type="project" value="TreeGrafter"/>
</dbReference>
<evidence type="ECO:0000256" key="5">
    <source>
        <dbReference type="ARBA" id="ARBA00022989"/>
    </source>
</evidence>
<keyword evidence="10" id="KW-1185">Reference proteome</keyword>
<name>A0AAQ4EUU5_AMBAM</name>
<evidence type="ECO:0000313" key="10">
    <source>
        <dbReference type="Proteomes" id="UP001321473"/>
    </source>
</evidence>
<dbReference type="SUPFAM" id="SSF118215">
    <property type="entry name" value="Proton glutamate symport protein"/>
    <property type="match status" value="1"/>
</dbReference>
<evidence type="ECO:0000256" key="7">
    <source>
        <dbReference type="RuleBase" id="RU361216"/>
    </source>
</evidence>
<evidence type="ECO:0000256" key="3">
    <source>
        <dbReference type="ARBA" id="ARBA00022448"/>
    </source>
</evidence>
<dbReference type="AlphaFoldDB" id="A0AAQ4EUU5"/>
<dbReference type="GO" id="GO:0015175">
    <property type="term" value="F:neutral L-amino acid transmembrane transporter activity"/>
    <property type="evidence" value="ECO:0007669"/>
    <property type="project" value="TreeGrafter"/>
</dbReference>
<dbReference type="EMBL" id="JARKHS020010704">
    <property type="protein sequence ID" value="KAK8778497.1"/>
    <property type="molecule type" value="Genomic_DNA"/>
</dbReference>
<dbReference type="Proteomes" id="UP001321473">
    <property type="component" value="Unassembled WGS sequence"/>
</dbReference>
<feature type="region of interest" description="Disordered" evidence="8">
    <location>
        <begin position="153"/>
        <end position="172"/>
    </location>
</feature>
<dbReference type="PANTHER" id="PTHR11958:SF63">
    <property type="entry name" value="AMINO ACID TRANSPORTER"/>
    <property type="match status" value="1"/>
</dbReference>
<protein>
    <recommendedName>
        <fullName evidence="7">Amino acid transporter</fullName>
    </recommendedName>
</protein>
<sequence>MRKHCLAPHHVEADTLKVVEIDQPLRRVSGLGLLSSAVALGFVLAHNADDRNVLLNFFINLSNAIAAMGRLLSWFLPVGLASLTATRVLAVASTVRSAHSLSLLLTYSLNVVVAVLVHTFVVLPLIQWVMVQHWKRGLLRFFGQVQCIRPSPVPTAGAQQSFSASRAPDCKP</sequence>
<dbReference type="InterPro" id="IPR050746">
    <property type="entry name" value="DAACS"/>
</dbReference>
<keyword evidence="3 7" id="KW-0813">Transport</keyword>
<comment type="subcellular location">
    <subcellularLocation>
        <location evidence="1 7">Membrane</location>
        <topology evidence="1 7">Multi-pass membrane protein</topology>
    </subcellularLocation>
</comment>
<organism evidence="9 10">
    <name type="scientific">Amblyomma americanum</name>
    <name type="common">Lone star tick</name>
    <dbReference type="NCBI Taxonomy" id="6943"/>
    <lineage>
        <taxon>Eukaryota</taxon>
        <taxon>Metazoa</taxon>
        <taxon>Ecdysozoa</taxon>
        <taxon>Arthropoda</taxon>
        <taxon>Chelicerata</taxon>
        <taxon>Arachnida</taxon>
        <taxon>Acari</taxon>
        <taxon>Parasitiformes</taxon>
        <taxon>Ixodida</taxon>
        <taxon>Ixodoidea</taxon>
        <taxon>Ixodidae</taxon>
        <taxon>Amblyomminae</taxon>
        <taxon>Amblyomma</taxon>
    </lineage>
</organism>
<dbReference type="GO" id="GO:0005886">
    <property type="term" value="C:plasma membrane"/>
    <property type="evidence" value="ECO:0007669"/>
    <property type="project" value="TreeGrafter"/>
</dbReference>
<dbReference type="PANTHER" id="PTHR11958">
    <property type="entry name" value="SODIUM/DICARBOXYLATE SYMPORTER-RELATED"/>
    <property type="match status" value="1"/>
</dbReference>
<feature type="transmembrane region" description="Helical" evidence="7">
    <location>
        <begin position="107"/>
        <end position="131"/>
    </location>
</feature>
<dbReference type="InterPro" id="IPR001991">
    <property type="entry name" value="Na-dicarboxylate_symporter"/>
</dbReference>